<dbReference type="InterPro" id="IPR004625">
    <property type="entry name" value="PyrdxlKinase"/>
</dbReference>
<protein>
    <recommendedName>
        <fullName evidence="1">pyridoxal kinase</fullName>
        <ecNumber evidence="1">2.7.1.35</ecNumber>
    </recommendedName>
</protein>
<dbReference type="Gene3D" id="3.40.1190.20">
    <property type="match status" value="1"/>
</dbReference>
<feature type="domain" description="Pyridoxamine kinase/Phosphomethylpyrimidine kinase" evidence="6">
    <location>
        <begin position="53"/>
        <end position="231"/>
    </location>
</feature>
<dbReference type="InterPro" id="IPR029056">
    <property type="entry name" value="Ribokinase-like"/>
</dbReference>
<evidence type="ECO:0000256" key="2">
    <source>
        <dbReference type="ARBA" id="ARBA00022679"/>
    </source>
</evidence>
<evidence type="ECO:0000259" key="6">
    <source>
        <dbReference type="Pfam" id="PF08543"/>
    </source>
</evidence>
<proteinExistence type="predicted"/>
<dbReference type="PANTHER" id="PTHR10534:SF2">
    <property type="entry name" value="PYRIDOXAL KINASE"/>
    <property type="match status" value="1"/>
</dbReference>
<keyword evidence="5" id="KW-0067">ATP-binding</keyword>
<dbReference type="GO" id="GO:0005524">
    <property type="term" value="F:ATP binding"/>
    <property type="evidence" value="ECO:0007669"/>
    <property type="project" value="UniProtKB-KW"/>
</dbReference>
<reference evidence="7 8" key="1">
    <citation type="submission" date="2012-06" db="EMBL/GenBank/DDBJ databases">
        <title>Draft Genome Sequence of Lactobacillus pasteurii CRBIP 24.76T.</title>
        <authorList>
            <person name="Cousin S."/>
            <person name="Bouchier C."/>
            <person name="Loux V."/>
            <person name="Ma L."/>
            <person name="Creno S."/>
            <person name="Bizet C."/>
            <person name="Clermont D."/>
        </authorList>
    </citation>
    <scope>NUCLEOTIDE SEQUENCE [LARGE SCALE GENOMIC DNA]</scope>
    <source>
        <strain evidence="8">CRBIP 24.76T</strain>
    </source>
</reference>
<evidence type="ECO:0000256" key="3">
    <source>
        <dbReference type="ARBA" id="ARBA00022741"/>
    </source>
</evidence>
<dbReference type="STRING" id="1423790.BN53_01700"/>
<evidence type="ECO:0000313" key="8">
    <source>
        <dbReference type="Proteomes" id="UP000009311"/>
    </source>
</evidence>
<dbReference type="Proteomes" id="UP000009311">
    <property type="component" value="Unassembled WGS sequence"/>
</dbReference>
<evidence type="ECO:0000313" key="7">
    <source>
        <dbReference type="EMBL" id="CCI84819.1"/>
    </source>
</evidence>
<dbReference type="SUPFAM" id="SSF53613">
    <property type="entry name" value="Ribokinase-like"/>
    <property type="match status" value="1"/>
</dbReference>
<name>I7KKU9_9LACO</name>
<dbReference type="EC" id="2.7.1.35" evidence="1"/>
<organism evidence="7 8">
    <name type="scientific">Lactobacillus pasteurii DSM 23907 = CRBIP 24.76</name>
    <dbReference type="NCBI Taxonomy" id="1423790"/>
    <lineage>
        <taxon>Bacteria</taxon>
        <taxon>Bacillati</taxon>
        <taxon>Bacillota</taxon>
        <taxon>Bacilli</taxon>
        <taxon>Lactobacillales</taxon>
        <taxon>Lactobacillaceae</taxon>
        <taxon>Lactobacillus</taxon>
    </lineage>
</organism>
<dbReference type="EMBL" id="CAKD01000013">
    <property type="protein sequence ID" value="CCI84819.1"/>
    <property type="molecule type" value="Genomic_DNA"/>
</dbReference>
<accession>I7KKU9</accession>
<comment type="caution">
    <text evidence="7">The sequence shown here is derived from an EMBL/GenBank/DDBJ whole genome shotgun (WGS) entry which is preliminary data.</text>
</comment>
<dbReference type="PANTHER" id="PTHR10534">
    <property type="entry name" value="PYRIDOXAL KINASE"/>
    <property type="match status" value="1"/>
</dbReference>
<keyword evidence="2" id="KW-0808">Transferase</keyword>
<dbReference type="Pfam" id="PF08543">
    <property type="entry name" value="Phos_pyr_kin"/>
    <property type="match status" value="1"/>
</dbReference>
<keyword evidence="3" id="KW-0547">Nucleotide-binding</keyword>
<dbReference type="PATRIC" id="fig|1423790.3.peg.910"/>
<gene>
    <name evidence="7" type="ORF">BN53_01700</name>
</gene>
<dbReference type="AlphaFoldDB" id="I7KKU9"/>
<evidence type="ECO:0000256" key="1">
    <source>
        <dbReference type="ARBA" id="ARBA00012104"/>
    </source>
</evidence>
<evidence type="ECO:0000256" key="5">
    <source>
        <dbReference type="ARBA" id="ARBA00022840"/>
    </source>
</evidence>
<keyword evidence="4 7" id="KW-0418">Kinase</keyword>
<dbReference type="GO" id="GO:0009443">
    <property type="term" value="P:pyridoxal 5'-phosphate salvage"/>
    <property type="evidence" value="ECO:0007669"/>
    <property type="project" value="InterPro"/>
</dbReference>
<dbReference type="InterPro" id="IPR013749">
    <property type="entry name" value="PM/HMP-P_kinase-1"/>
</dbReference>
<evidence type="ECO:0000256" key="4">
    <source>
        <dbReference type="ARBA" id="ARBA00022777"/>
    </source>
</evidence>
<dbReference type="GO" id="GO:0005829">
    <property type="term" value="C:cytosol"/>
    <property type="evidence" value="ECO:0007669"/>
    <property type="project" value="TreeGrafter"/>
</dbReference>
<keyword evidence="8" id="KW-1185">Reference proteome</keyword>
<sequence length="257" mass="28641">MATALPIFTVAGIRPALMPTALLSTHTGFPDNTYLDLSQQLGPILDHWKQLELNFDAVYLGYLGKQAIDFWLKNANSVAKKQLLLDPAMADHGKLYRGFDQAYVEKMKSLASLADILLPNLTEARLLLDQDLSQAESMEEAIDLIEELVSKFSLKQAVITGIELNEQEIGMMIYDQEITQLKVKRIDRAYFGTGDLFASALLATLSNERDFLSASQIASQFILRAIESTKKQDPRLGPDCSQALSWLIDELKGKCVK</sequence>
<dbReference type="eggNOG" id="COG2240">
    <property type="taxonomic scope" value="Bacteria"/>
</dbReference>
<dbReference type="GO" id="GO:0008478">
    <property type="term" value="F:pyridoxal kinase activity"/>
    <property type="evidence" value="ECO:0007669"/>
    <property type="project" value="UniProtKB-EC"/>
</dbReference>